<dbReference type="AlphaFoldDB" id="A0A0L0W9N5"/>
<dbReference type="EMBL" id="LGSS01000009">
    <property type="protein sequence ID" value="KNF08156.1"/>
    <property type="molecule type" value="Genomic_DNA"/>
</dbReference>
<dbReference type="Proteomes" id="UP000037267">
    <property type="component" value="Unassembled WGS sequence"/>
</dbReference>
<feature type="transmembrane region" description="Helical" evidence="2">
    <location>
        <begin position="167"/>
        <end position="188"/>
    </location>
</feature>
<dbReference type="RefSeq" id="WP_050355524.1">
    <property type="nucleotide sequence ID" value="NZ_LGSS01000009.1"/>
</dbReference>
<reference evidence="5" key="1">
    <citation type="submission" date="2015-07" db="EMBL/GenBank/DDBJ databases">
        <title>Draft genome sequence of the purine-degrading Gottschalkia purinilyticum DSM 1384 (formerly Clostridium purinilyticum).</title>
        <authorList>
            <person name="Poehlein A."/>
            <person name="Schiel-Bengelsdorf B."/>
            <person name="Bengelsdorf F.R."/>
            <person name="Daniel R."/>
            <person name="Duerre P."/>
        </authorList>
    </citation>
    <scope>NUCLEOTIDE SEQUENCE [LARGE SCALE GENOMIC DNA]</scope>
    <source>
        <strain evidence="5">DSM 1384</strain>
    </source>
</reference>
<sequence>MIKEFLHGLGIFGLIVSMGLEGSSIPFPGIIIVLGFGNIIRPNLIGIFFISIFMALSYTLSSYIPYMIGKKLGEKALYMCGKKIQSKADKAKELMAKHGLIAVAISRPFGWGNYISYLGGIAKIDPLKYGIFTFIGIYPWCFIMLNLGKLYKGNIDIVLEFMKKYSLHLYIAFGVLVITYIAICFIRYKKIKKGDID</sequence>
<keyword evidence="2" id="KW-1133">Transmembrane helix</keyword>
<keyword evidence="5" id="KW-1185">Reference proteome</keyword>
<evidence type="ECO:0000313" key="4">
    <source>
        <dbReference type="EMBL" id="KNF08156.1"/>
    </source>
</evidence>
<dbReference type="PANTHER" id="PTHR42709">
    <property type="entry name" value="ALKALINE PHOSPHATASE LIKE PROTEIN"/>
    <property type="match status" value="1"/>
</dbReference>
<evidence type="ECO:0000256" key="1">
    <source>
        <dbReference type="ARBA" id="ARBA00010792"/>
    </source>
</evidence>
<dbReference type="Pfam" id="PF09335">
    <property type="entry name" value="VTT_dom"/>
    <property type="match status" value="1"/>
</dbReference>
<dbReference type="InterPro" id="IPR032816">
    <property type="entry name" value="VTT_dom"/>
</dbReference>
<organism evidence="4 5">
    <name type="scientific">Gottschalkia purinilytica</name>
    <name type="common">Clostridium purinilyticum</name>
    <dbReference type="NCBI Taxonomy" id="1503"/>
    <lineage>
        <taxon>Bacteria</taxon>
        <taxon>Bacillati</taxon>
        <taxon>Bacillota</taxon>
        <taxon>Tissierellia</taxon>
        <taxon>Tissierellales</taxon>
        <taxon>Gottschalkiaceae</taxon>
        <taxon>Gottschalkia</taxon>
    </lineage>
</organism>
<evidence type="ECO:0000256" key="2">
    <source>
        <dbReference type="SAM" id="Phobius"/>
    </source>
</evidence>
<dbReference type="InterPro" id="IPR051311">
    <property type="entry name" value="DedA_domain"/>
</dbReference>
<dbReference type="GO" id="GO:0005886">
    <property type="term" value="C:plasma membrane"/>
    <property type="evidence" value="ECO:0007669"/>
    <property type="project" value="TreeGrafter"/>
</dbReference>
<name>A0A0L0W9N5_GOTPU</name>
<accession>A0A0L0W9N5</accession>
<protein>
    <recommendedName>
        <fullName evidence="3">VTT domain-containing protein</fullName>
    </recommendedName>
</protein>
<proteinExistence type="inferred from homology"/>
<feature type="transmembrane region" description="Helical" evidence="2">
    <location>
        <begin position="12"/>
        <end position="39"/>
    </location>
</feature>
<comment type="similarity">
    <text evidence="1">Belongs to the DedA family.</text>
</comment>
<feature type="transmembrane region" description="Helical" evidence="2">
    <location>
        <begin position="129"/>
        <end position="147"/>
    </location>
</feature>
<comment type="caution">
    <text evidence="4">The sequence shown here is derived from an EMBL/GenBank/DDBJ whole genome shotgun (WGS) entry which is preliminary data.</text>
</comment>
<gene>
    <name evidence="4" type="ORF">CLPU_9c00520</name>
</gene>
<feature type="domain" description="VTT" evidence="3">
    <location>
        <begin position="28"/>
        <end position="149"/>
    </location>
</feature>
<dbReference type="STRING" id="1503.CLPU_9c00520"/>
<keyword evidence="2" id="KW-0812">Transmembrane</keyword>
<dbReference type="OrthoDB" id="9813426at2"/>
<feature type="transmembrane region" description="Helical" evidence="2">
    <location>
        <begin position="45"/>
        <end position="66"/>
    </location>
</feature>
<keyword evidence="2" id="KW-0472">Membrane</keyword>
<dbReference type="PANTHER" id="PTHR42709:SF9">
    <property type="entry name" value="ALKALINE PHOSPHATASE LIKE PROTEIN"/>
    <property type="match status" value="1"/>
</dbReference>
<evidence type="ECO:0000259" key="3">
    <source>
        <dbReference type="Pfam" id="PF09335"/>
    </source>
</evidence>
<evidence type="ECO:0000313" key="5">
    <source>
        <dbReference type="Proteomes" id="UP000037267"/>
    </source>
</evidence>